<gene>
    <name evidence="1" type="ORF">BJG93_26405</name>
</gene>
<organism evidence="1">
    <name type="scientific">Paraburkholderia sprentiae WSM5005</name>
    <dbReference type="NCBI Taxonomy" id="754502"/>
    <lineage>
        <taxon>Bacteria</taxon>
        <taxon>Pseudomonadati</taxon>
        <taxon>Pseudomonadota</taxon>
        <taxon>Betaproteobacteria</taxon>
        <taxon>Burkholderiales</taxon>
        <taxon>Burkholderiaceae</taxon>
        <taxon>Paraburkholderia</taxon>
    </lineage>
</organism>
<sequence length="108" mass="12253">MRNALIIALIDPVCYFDGRAATARVKTNANKRVVLVLVQRHLDVPIDRPLHSLQVLLQQIARAGNCDCLTKLQIVIRKNKVTAADCWVSPVITVHHQNHAARYWHINM</sequence>
<proteinExistence type="predicted"/>
<name>A0A1I9YRI4_9BURK</name>
<evidence type="ECO:0000313" key="1">
    <source>
        <dbReference type="EMBL" id="APA88826.1"/>
    </source>
</evidence>
<accession>A0A1I9YRI4</accession>
<dbReference type="EMBL" id="CP017562">
    <property type="protein sequence ID" value="APA88826.1"/>
    <property type="molecule type" value="Genomic_DNA"/>
</dbReference>
<protein>
    <submittedName>
        <fullName evidence="1">Uncharacterized protein</fullName>
    </submittedName>
</protein>
<dbReference type="AlphaFoldDB" id="A0A1I9YRI4"/>
<reference evidence="1" key="1">
    <citation type="submission" date="2016-09" db="EMBL/GenBank/DDBJ databases">
        <title>The Complete Genome of Burkholderia sprentiae wsm5005.</title>
        <authorList>
            <person name="De Meyer S."/>
            <person name="Wang P."/>
            <person name="Terpolilli J."/>
        </authorList>
    </citation>
    <scope>NUCLEOTIDE SEQUENCE [LARGE SCALE GENOMIC DNA]</scope>
    <source>
        <strain evidence="1">WSM5005</strain>
    </source>
</reference>